<name>K9XX17_STAC7</name>
<gene>
    <name evidence="1" type="ordered locus">Sta7437_3087</name>
</gene>
<dbReference type="OrthoDB" id="426492at2"/>
<reference evidence="2" key="1">
    <citation type="journal article" date="2013" name="Proc. Natl. Acad. Sci. U.S.A.">
        <title>Improving the coverage of the cyanobacterial phylum using diversity-driven genome sequencing.</title>
        <authorList>
            <person name="Shih P.M."/>
            <person name="Wu D."/>
            <person name="Latifi A."/>
            <person name="Axen S.D."/>
            <person name="Fewer D.P."/>
            <person name="Talla E."/>
            <person name="Calteau A."/>
            <person name="Cai F."/>
            <person name="Tandeau de Marsac N."/>
            <person name="Rippka R."/>
            <person name="Herdman M."/>
            <person name="Sivonen K."/>
            <person name="Coursin T."/>
            <person name="Laurent T."/>
            <person name="Goodwin L."/>
            <person name="Nolan M."/>
            <person name="Davenport K.W."/>
            <person name="Han C.S."/>
            <person name="Rubin E.M."/>
            <person name="Eisen J.A."/>
            <person name="Woyke T."/>
            <person name="Gugger M."/>
            <person name="Kerfeld C.A."/>
        </authorList>
    </citation>
    <scope>NUCLEOTIDE SEQUENCE [LARGE SCALE GENOMIC DNA]</scope>
    <source>
        <strain evidence="2">ATCC 29371 / PCC 7437</strain>
    </source>
</reference>
<dbReference type="KEGG" id="scs:Sta7437_3087"/>
<proteinExistence type="predicted"/>
<dbReference type="eggNOG" id="ENOG5032YVN">
    <property type="taxonomic scope" value="Bacteria"/>
</dbReference>
<evidence type="ECO:0000313" key="1">
    <source>
        <dbReference type="EMBL" id="AFZ36599.1"/>
    </source>
</evidence>
<dbReference type="STRING" id="111780.Sta7437_3087"/>
<evidence type="ECO:0000313" key="2">
    <source>
        <dbReference type="Proteomes" id="UP000010473"/>
    </source>
</evidence>
<accession>K9XX17</accession>
<organism evidence="1 2">
    <name type="scientific">Stanieria cyanosphaera (strain ATCC 29371 / PCC 7437)</name>
    <dbReference type="NCBI Taxonomy" id="111780"/>
    <lineage>
        <taxon>Bacteria</taxon>
        <taxon>Bacillati</taxon>
        <taxon>Cyanobacteriota</taxon>
        <taxon>Cyanophyceae</taxon>
        <taxon>Pleurocapsales</taxon>
        <taxon>Dermocarpellaceae</taxon>
        <taxon>Stanieria</taxon>
    </lineage>
</organism>
<dbReference type="HOGENOM" id="CLU_175441_0_0_3"/>
<dbReference type="EMBL" id="CP003653">
    <property type="protein sequence ID" value="AFZ36599.1"/>
    <property type="molecule type" value="Genomic_DNA"/>
</dbReference>
<dbReference type="AlphaFoldDB" id="K9XX17"/>
<dbReference type="Proteomes" id="UP000010473">
    <property type="component" value="Chromosome"/>
</dbReference>
<keyword evidence="2" id="KW-1185">Reference proteome</keyword>
<dbReference type="Pfam" id="PF14217">
    <property type="entry name" value="DUF4327"/>
    <property type="match status" value="1"/>
</dbReference>
<evidence type="ECO:0008006" key="3">
    <source>
        <dbReference type="Google" id="ProtNLM"/>
    </source>
</evidence>
<protein>
    <recommendedName>
        <fullName evidence="3">DUF4327 domain-containing protein</fullName>
    </recommendedName>
</protein>
<dbReference type="RefSeq" id="WP_015194264.1">
    <property type="nucleotide sequence ID" value="NC_019748.1"/>
</dbReference>
<sequence>MTKQVAHPMMKLQRKVSSLIDSQIITPEDSIGKIAMLLGNDWNYWKQELLAFDFSLKDPVKELLMVEDWDE</sequence>
<dbReference type="InterPro" id="IPR025477">
    <property type="entry name" value="DUF4327"/>
</dbReference>